<gene>
    <name evidence="1" type="ORF">NEUTE1DRAFT_108060</name>
</gene>
<dbReference type="EMBL" id="GL891302">
    <property type="protein sequence ID" value="EGO61613.1"/>
    <property type="molecule type" value="Genomic_DNA"/>
</dbReference>
<proteinExistence type="predicted"/>
<evidence type="ECO:0000313" key="2">
    <source>
        <dbReference type="Proteomes" id="UP000008065"/>
    </source>
</evidence>
<keyword evidence="2" id="KW-1185">Reference proteome</keyword>
<organism evidence="1 2">
    <name type="scientific">Neurospora tetrasperma (strain FGSC 2508 / ATCC MYA-4615 / P0657)</name>
    <dbReference type="NCBI Taxonomy" id="510951"/>
    <lineage>
        <taxon>Eukaryota</taxon>
        <taxon>Fungi</taxon>
        <taxon>Dikarya</taxon>
        <taxon>Ascomycota</taxon>
        <taxon>Pezizomycotina</taxon>
        <taxon>Sordariomycetes</taxon>
        <taxon>Sordariomycetidae</taxon>
        <taxon>Sordariales</taxon>
        <taxon>Sordariaceae</taxon>
        <taxon>Neurospora</taxon>
    </lineage>
</organism>
<dbReference type="VEuPathDB" id="FungiDB:NEUTE1DRAFT_108060"/>
<evidence type="ECO:0000313" key="1">
    <source>
        <dbReference type="EMBL" id="EGO61613.1"/>
    </source>
</evidence>
<dbReference type="RefSeq" id="XP_009848625.1">
    <property type="nucleotide sequence ID" value="XM_009850323.1"/>
</dbReference>
<dbReference type="HOGENOM" id="CLU_153356_0_0_1"/>
<dbReference type="Proteomes" id="UP000008065">
    <property type="component" value="Unassembled WGS sequence"/>
</dbReference>
<name>F8MED1_NEUT8</name>
<reference evidence="2" key="1">
    <citation type="journal article" date="2011" name="Genetics">
        <title>Massive changes in genome architecture accompany the transition to self-fertility in the filamentous fungus Neurospora tetrasperma.</title>
        <authorList>
            <person name="Ellison C.E."/>
            <person name="Stajich J.E."/>
            <person name="Jacobson D.J."/>
            <person name="Natvig D.O."/>
            <person name="Lapidus A."/>
            <person name="Foster B."/>
            <person name="Aerts A."/>
            <person name="Riley R."/>
            <person name="Lindquist E.A."/>
            <person name="Grigoriev I.V."/>
            <person name="Taylor J.W."/>
        </authorList>
    </citation>
    <scope>NUCLEOTIDE SEQUENCE [LARGE SCALE GENOMIC DNA]</scope>
    <source>
        <strain evidence="2">FGSC 2508 / P0657</strain>
    </source>
</reference>
<protein>
    <submittedName>
        <fullName evidence="1">Uncharacterized protein</fullName>
    </submittedName>
</protein>
<dbReference type="AlphaFoldDB" id="F8MED1"/>
<sequence>MPQSRDQLYIPGLQQPLLRRMATFPVMLAAIPFNLLKQWIVQNIPSVWLTSLRGLSGNLWASIPAAITTEGISIFGLRVSFFSRPSLALLDSPEPPPSLTEMTILSGSLTISTGGNLYDESPIKHPWIAIAPMSVDADT</sequence>
<dbReference type="GeneID" id="20822377"/>
<dbReference type="KEGG" id="nte:NEUTE1DRAFT108060"/>
<accession>F8MED1</accession>